<reference evidence="2" key="1">
    <citation type="submission" date="2021-01" db="EMBL/GenBank/DDBJ databases">
        <title>Whole genome shotgun sequence of Actinoplanes siamensis NBRC 109076.</title>
        <authorList>
            <person name="Komaki H."/>
            <person name="Tamura T."/>
        </authorList>
    </citation>
    <scope>NUCLEOTIDE SEQUENCE</scope>
    <source>
        <strain evidence="2">NBRC 109076</strain>
    </source>
</reference>
<sequence>MITLGRDSGRRETVCPQTRRGLLQRQRATTGVTGSIPVAPHEAEQFARPGDCGERVVGQRGKQFVRCGDCGERVARQLGKHFARRRHRGAPVRVAGLASDLVRDSDPHRACGRAVGDQTGSEGHPR</sequence>
<evidence type="ECO:0000256" key="1">
    <source>
        <dbReference type="SAM" id="MobiDB-lite"/>
    </source>
</evidence>
<proteinExistence type="predicted"/>
<dbReference type="EMBL" id="BOMW01000012">
    <property type="protein sequence ID" value="GIF03483.1"/>
    <property type="molecule type" value="Genomic_DNA"/>
</dbReference>
<dbReference type="Proteomes" id="UP000629619">
    <property type="component" value="Unassembled WGS sequence"/>
</dbReference>
<gene>
    <name evidence="2" type="ORF">Asi03nite_10210</name>
</gene>
<dbReference type="AlphaFoldDB" id="A0A919KCW3"/>
<evidence type="ECO:0000313" key="2">
    <source>
        <dbReference type="EMBL" id="GIF03483.1"/>
    </source>
</evidence>
<comment type="caution">
    <text evidence="2">The sequence shown here is derived from an EMBL/GenBank/DDBJ whole genome shotgun (WGS) entry which is preliminary data.</text>
</comment>
<feature type="region of interest" description="Disordered" evidence="1">
    <location>
        <begin position="1"/>
        <end position="21"/>
    </location>
</feature>
<feature type="region of interest" description="Disordered" evidence="1">
    <location>
        <begin position="106"/>
        <end position="126"/>
    </location>
</feature>
<name>A0A919KCW3_9ACTN</name>
<accession>A0A919KCW3</accession>
<protein>
    <submittedName>
        <fullName evidence="2">Uncharacterized protein</fullName>
    </submittedName>
</protein>
<keyword evidence="3" id="KW-1185">Reference proteome</keyword>
<organism evidence="2 3">
    <name type="scientific">Actinoplanes siamensis</name>
    <dbReference type="NCBI Taxonomy" id="1223317"/>
    <lineage>
        <taxon>Bacteria</taxon>
        <taxon>Bacillati</taxon>
        <taxon>Actinomycetota</taxon>
        <taxon>Actinomycetes</taxon>
        <taxon>Micromonosporales</taxon>
        <taxon>Micromonosporaceae</taxon>
        <taxon>Actinoplanes</taxon>
    </lineage>
</organism>
<evidence type="ECO:0000313" key="3">
    <source>
        <dbReference type="Proteomes" id="UP000629619"/>
    </source>
</evidence>